<dbReference type="EMBL" id="DF820477">
    <property type="protein sequence ID" value="GAK61209.1"/>
    <property type="molecule type" value="Genomic_DNA"/>
</dbReference>
<dbReference type="PROSITE" id="PS51219">
    <property type="entry name" value="DPCK"/>
    <property type="match status" value="1"/>
</dbReference>
<keyword evidence="3 8" id="KW-0808">Transferase</keyword>
<dbReference type="PANTHER" id="PTHR10695">
    <property type="entry name" value="DEPHOSPHO-COA KINASE-RELATED"/>
    <property type="match status" value="1"/>
</dbReference>
<name>A0A081C9F4_VECG1</name>
<evidence type="ECO:0000256" key="4">
    <source>
        <dbReference type="ARBA" id="ARBA00022741"/>
    </source>
</evidence>
<dbReference type="UniPathway" id="UPA00241">
    <property type="reaction ID" value="UER00356"/>
</dbReference>
<dbReference type="EC" id="2.7.1.24" evidence="8 9"/>
<evidence type="ECO:0000313" key="10">
    <source>
        <dbReference type="EMBL" id="GAK61209.1"/>
    </source>
</evidence>
<comment type="similarity">
    <text evidence="1 8">Belongs to the CoaE family.</text>
</comment>
<dbReference type="STRING" id="1499967.U27_01108"/>
<dbReference type="GO" id="GO:0004140">
    <property type="term" value="F:dephospho-CoA kinase activity"/>
    <property type="evidence" value="ECO:0007669"/>
    <property type="project" value="UniProtKB-UniRule"/>
</dbReference>
<dbReference type="GO" id="GO:0005524">
    <property type="term" value="F:ATP binding"/>
    <property type="evidence" value="ECO:0007669"/>
    <property type="project" value="UniProtKB-UniRule"/>
</dbReference>
<dbReference type="GO" id="GO:0005737">
    <property type="term" value="C:cytoplasm"/>
    <property type="evidence" value="ECO:0007669"/>
    <property type="project" value="UniProtKB-SubCell"/>
</dbReference>
<keyword evidence="5 8" id="KW-0418">Kinase</keyword>
<dbReference type="Pfam" id="PF01121">
    <property type="entry name" value="CoaE"/>
    <property type="match status" value="1"/>
</dbReference>
<dbReference type="InterPro" id="IPR027417">
    <property type="entry name" value="P-loop_NTPase"/>
</dbReference>
<dbReference type="GO" id="GO:0015937">
    <property type="term" value="P:coenzyme A biosynthetic process"/>
    <property type="evidence" value="ECO:0007669"/>
    <property type="project" value="UniProtKB-UniRule"/>
</dbReference>
<evidence type="ECO:0000256" key="9">
    <source>
        <dbReference type="NCBIfam" id="TIGR00152"/>
    </source>
</evidence>
<organism evidence="10">
    <name type="scientific">Vecturithrix granuli</name>
    <dbReference type="NCBI Taxonomy" id="1499967"/>
    <lineage>
        <taxon>Bacteria</taxon>
        <taxon>Candidatus Moduliflexota</taxon>
        <taxon>Candidatus Vecturitrichia</taxon>
        <taxon>Candidatus Vecturitrichales</taxon>
        <taxon>Candidatus Vecturitrichaceae</taxon>
        <taxon>Candidatus Vecturithrix</taxon>
    </lineage>
</organism>
<dbReference type="eggNOG" id="COG0237">
    <property type="taxonomic scope" value="Bacteria"/>
</dbReference>
<gene>
    <name evidence="8" type="primary">coaE</name>
    <name evidence="10" type="ORF">U27_01108</name>
</gene>
<evidence type="ECO:0000256" key="7">
    <source>
        <dbReference type="ARBA" id="ARBA00022993"/>
    </source>
</evidence>
<evidence type="ECO:0000256" key="1">
    <source>
        <dbReference type="ARBA" id="ARBA00009018"/>
    </source>
</evidence>
<comment type="pathway">
    <text evidence="8">Cofactor biosynthesis; coenzyme A biosynthesis; CoA from (R)-pantothenate: step 5/5.</text>
</comment>
<dbReference type="FunFam" id="3.40.50.300:FF:000991">
    <property type="entry name" value="Dephospho-CoA kinase"/>
    <property type="match status" value="1"/>
</dbReference>
<keyword evidence="7 8" id="KW-0173">Coenzyme A biosynthesis</keyword>
<dbReference type="Proteomes" id="UP000030661">
    <property type="component" value="Unassembled WGS sequence"/>
</dbReference>
<dbReference type="SUPFAM" id="SSF52540">
    <property type="entry name" value="P-loop containing nucleoside triphosphate hydrolases"/>
    <property type="match status" value="1"/>
</dbReference>
<keyword evidence="11" id="KW-1185">Reference proteome</keyword>
<comment type="function">
    <text evidence="8">Catalyzes the phosphorylation of the 3'-hydroxyl group of dephosphocoenzyme A to form coenzyme A.</text>
</comment>
<dbReference type="NCBIfam" id="TIGR00152">
    <property type="entry name" value="dephospho-CoA kinase"/>
    <property type="match status" value="1"/>
</dbReference>
<evidence type="ECO:0000313" key="11">
    <source>
        <dbReference type="Proteomes" id="UP000030661"/>
    </source>
</evidence>
<dbReference type="AlphaFoldDB" id="A0A081C9F4"/>
<evidence type="ECO:0000256" key="6">
    <source>
        <dbReference type="ARBA" id="ARBA00022840"/>
    </source>
</evidence>
<evidence type="ECO:0000256" key="8">
    <source>
        <dbReference type="HAMAP-Rule" id="MF_00376"/>
    </source>
</evidence>
<keyword evidence="2 8" id="KW-0963">Cytoplasm</keyword>
<comment type="subcellular location">
    <subcellularLocation>
        <location evidence="8">Cytoplasm</location>
    </subcellularLocation>
</comment>
<evidence type="ECO:0000256" key="2">
    <source>
        <dbReference type="ARBA" id="ARBA00022490"/>
    </source>
</evidence>
<accession>A0A081C9F4</accession>
<evidence type="ECO:0000256" key="5">
    <source>
        <dbReference type="ARBA" id="ARBA00022777"/>
    </source>
</evidence>
<comment type="catalytic activity">
    <reaction evidence="8">
        <text>3'-dephospho-CoA + ATP = ADP + CoA + H(+)</text>
        <dbReference type="Rhea" id="RHEA:18245"/>
        <dbReference type="ChEBI" id="CHEBI:15378"/>
        <dbReference type="ChEBI" id="CHEBI:30616"/>
        <dbReference type="ChEBI" id="CHEBI:57287"/>
        <dbReference type="ChEBI" id="CHEBI:57328"/>
        <dbReference type="ChEBI" id="CHEBI:456216"/>
        <dbReference type="EC" id="2.7.1.24"/>
    </reaction>
</comment>
<dbReference type="InterPro" id="IPR001977">
    <property type="entry name" value="Depp_CoAkinase"/>
</dbReference>
<keyword evidence="4 8" id="KW-0547">Nucleotide-binding</keyword>
<evidence type="ECO:0000256" key="3">
    <source>
        <dbReference type="ARBA" id="ARBA00022679"/>
    </source>
</evidence>
<dbReference type="Gene3D" id="3.40.50.300">
    <property type="entry name" value="P-loop containing nucleotide triphosphate hydrolases"/>
    <property type="match status" value="1"/>
</dbReference>
<dbReference type="HAMAP" id="MF_00376">
    <property type="entry name" value="Dephospho_CoA_kinase"/>
    <property type="match status" value="1"/>
</dbReference>
<sequence length="203" mass="23352">MMQRKQRHIAALTGGIASGKSTVARIFVESGAYLIDADIAARKVVEPGQPAWQEIVEYFGREILLEDRQLDRKKLGSIIFHHPQERSTLNRIIHPRVIEKIDREIQDMQETQTHQVIVVDVPLLIEAAMHTTYSTVIVVYVPEEVQLLRLMERDHLSLSEAQTRIDTQMPLSEKVKYATHVIHNDESLDKTREQVIAVYQHLC</sequence>
<keyword evidence="6 8" id="KW-0067">ATP-binding</keyword>
<dbReference type="CDD" id="cd02022">
    <property type="entry name" value="DPCK"/>
    <property type="match status" value="1"/>
</dbReference>
<dbReference type="PANTHER" id="PTHR10695:SF46">
    <property type="entry name" value="BIFUNCTIONAL COENZYME A SYNTHASE-RELATED"/>
    <property type="match status" value="1"/>
</dbReference>
<proteinExistence type="inferred from homology"/>
<feature type="binding site" evidence="8">
    <location>
        <begin position="17"/>
        <end position="22"/>
    </location>
    <ligand>
        <name>ATP</name>
        <dbReference type="ChEBI" id="CHEBI:30616"/>
    </ligand>
</feature>
<protein>
    <recommendedName>
        <fullName evidence="8 9">Dephospho-CoA kinase</fullName>
        <ecNumber evidence="8 9">2.7.1.24</ecNumber>
    </recommendedName>
    <alternativeName>
        <fullName evidence="8">Dephosphocoenzyme A kinase</fullName>
    </alternativeName>
</protein>
<reference evidence="10" key="1">
    <citation type="journal article" date="2015" name="PeerJ">
        <title>First genomic representation of candidate bacterial phylum KSB3 points to enhanced environmental sensing as a trigger of wastewater bulking.</title>
        <authorList>
            <person name="Sekiguchi Y."/>
            <person name="Ohashi A."/>
            <person name="Parks D.H."/>
            <person name="Yamauchi T."/>
            <person name="Tyson G.W."/>
            <person name="Hugenholtz P."/>
        </authorList>
    </citation>
    <scope>NUCLEOTIDE SEQUENCE [LARGE SCALE GENOMIC DNA]</scope>
</reference>
<dbReference type="HOGENOM" id="CLU_057180_0_0_0"/>